<gene>
    <name evidence="2" type="ORF">LCGC14_2829150</name>
</gene>
<dbReference type="Gene3D" id="2.60.120.10">
    <property type="entry name" value="Jelly Rolls"/>
    <property type="match status" value="1"/>
</dbReference>
<dbReference type="InterPro" id="IPR014710">
    <property type="entry name" value="RmlC-like_jellyroll"/>
</dbReference>
<dbReference type="EMBL" id="LAZR01053834">
    <property type="protein sequence ID" value="KKK79872.1"/>
    <property type="molecule type" value="Genomic_DNA"/>
</dbReference>
<proteinExistence type="predicted"/>
<feature type="domain" description="Sugar 3,4-ketoisomerase QdtA cupin" evidence="1">
    <location>
        <begin position="2"/>
        <end position="70"/>
    </location>
</feature>
<organism evidence="2">
    <name type="scientific">marine sediment metagenome</name>
    <dbReference type="NCBI Taxonomy" id="412755"/>
    <lineage>
        <taxon>unclassified sequences</taxon>
        <taxon>metagenomes</taxon>
        <taxon>ecological metagenomes</taxon>
    </lineage>
</organism>
<protein>
    <recommendedName>
        <fullName evidence="1">Sugar 3,4-ketoisomerase QdtA cupin domain-containing protein</fullName>
    </recommendedName>
</protein>
<dbReference type="Pfam" id="PF05523">
    <property type="entry name" value="FdtA"/>
    <property type="match status" value="1"/>
</dbReference>
<evidence type="ECO:0000313" key="2">
    <source>
        <dbReference type="EMBL" id="KKK79872.1"/>
    </source>
</evidence>
<reference evidence="2" key="1">
    <citation type="journal article" date="2015" name="Nature">
        <title>Complex archaea that bridge the gap between prokaryotes and eukaryotes.</title>
        <authorList>
            <person name="Spang A."/>
            <person name="Saw J.H."/>
            <person name="Jorgensen S.L."/>
            <person name="Zaremba-Niedzwiedzka K."/>
            <person name="Martijn J."/>
            <person name="Lind A.E."/>
            <person name="van Eijk R."/>
            <person name="Schleper C."/>
            <person name="Guy L."/>
            <person name="Ettema T.J."/>
        </authorList>
    </citation>
    <scope>NUCLEOTIDE SEQUENCE</scope>
</reference>
<dbReference type="InterPro" id="IPR008894">
    <property type="entry name" value="QdtA_cupin_dom"/>
</dbReference>
<name>A0A0F8YEP0_9ZZZZ</name>
<accession>A0A0F8YEP0</accession>
<comment type="caution">
    <text evidence="2">The sequence shown here is derived from an EMBL/GenBank/DDBJ whole genome shotgun (WGS) entry which is preliminary data.</text>
</comment>
<dbReference type="SUPFAM" id="SSF51182">
    <property type="entry name" value="RmlC-like cupins"/>
    <property type="match status" value="1"/>
</dbReference>
<sequence>MKAQLFDQQLFVDDRGHFTNIPLTLPKFHFGGKRVYVCDNFQKGTVRGYHYHKHEAKVFICLKGGIKFVLLPEDMMITIPAEGWKPEMFTLSGTIPTALYVPANYANAWQTLTDDTIMIGVSNATVEQSIDDDIRLDPVLYHPEYWEVKWR</sequence>
<dbReference type="InterPro" id="IPR011051">
    <property type="entry name" value="RmlC_Cupin_sf"/>
</dbReference>
<evidence type="ECO:0000259" key="1">
    <source>
        <dbReference type="Pfam" id="PF05523"/>
    </source>
</evidence>
<dbReference type="AlphaFoldDB" id="A0A0F8YEP0"/>